<organism evidence="1 2">
    <name type="scientific">Candidatus Enterococcus lowellii</name>
    <dbReference type="NCBI Taxonomy" id="2230877"/>
    <lineage>
        <taxon>Bacteria</taxon>
        <taxon>Bacillati</taxon>
        <taxon>Bacillota</taxon>
        <taxon>Bacilli</taxon>
        <taxon>Lactobacillales</taxon>
        <taxon>Enterococcaceae</taxon>
        <taxon>Enterococcus</taxon>
    </lineage>
</organism>
<dbReference type="Proteomes" id="UP000664701">
    <property type="component" value="Chromosome"/>
</dbReference>
<evidence type="ECO:0000313" key="1">
    <source>
        <dbReference type="EMBL" id="WYJ76015.1"/>
    </source>
</evidence>
<keyword evidence="2" id="KW-1185">Reference proteome</keyword>
<sequence>MSVSIYYTCKRAQPLTVTEQATSAAIIERYNTNFQWQELAESFCVYENPTSDTIFEGATKLPFVDDYELIEATLAYWLACLTEIRQQISGNWQVHVDDIDVVWQDQRWQMPI</sequence>
<dbReference type="EMBL" id="CP147251">
    <property type="protein sequence ID" value="WYJ76015.1"/>
    <property type="molecule type" value="Genomic_DNA"/>
</dbReference>
<reference evidence="1 2" key="1">
    <citation type="submission" date="2021-03" db="EMBL/GenBank/DDBJ databases">
        <authorList>
            <person name="Gilmore M.S."/>
            <person name="Schwartzman J."/>
            <person name="Van Tyne D."/>
            <person name="Martin M."/>
            <person name="Earl A.M."/>
            <person name="Manson A.L."/>
            <person name="Straub T."/>
            <person name="Salamzade R."/>
            <person name="Saavedra J."/>
            <person name="Lebreton F."/>
            <person name="Prichula J."/>
            <person name="Schaufler K."/>
            <person name="Gaca A."/>
            <person name="Sgardioli B."/>
            <person name="Wagenaar J."/>
            <person name="Strong T."/>
        </authorList>
    </citation>
    <scope>NUCLEOTIDE SEQUENCE [LARGE SCALE GENOMIC DNA]</scope>
    <source>
        <strain evidence="1 2">DIV2402</strain>
    </source>
</reference>
<protein>
    <submittedName>
        <fullName evidence="1">Uncharacterized protein</fullName>
    </submittedName>
</protein>
<reference evidence="1 2" key="2">
    <citation type="submission" date="2024-03" db="EMBL/GenBank/DDBJ databases">
        <title>The Genome Sequence of Enterococcus sp. DIV2402.</title>
        <authorList>
            <consortium name="The Broad Institute Genomics Platform"/>
            <consortium name="The Broad Institute Microbial Omics Core"/>
            <consortium name="The Broad Institute Genomic Center for Infectious Diseases"/>
            <person name="Earl A."/>
            <person name="Manson A."/>
            <person name="Gilmore M."/>
            <person name="Schwartman J."/>
            <person name="Shea T."/>
            <person name="Abouelleil A."/>
            <person name="Cao P."/>
            <person name="Chapman S."/>
            <person name="Cusick C."/>
            <person name="Young S."/>
            <person name="Neafsey D."/>
            <person name="Nusbaum C."/>
            <person name="Birren B."/>
        </authorList>
    </citation>
    <scope>NUCLEOTIDE SEQUENCE [LARGE SCALE GENOMIC DNA]</scope>
    <source>
        <strain evidence="1 2">DIV2402</strain>
    </source>
</reference>
<name>A0ABZ2SKG9_9ENTE</name>
<accession>A0ABZ2SKG9</accession>
<gene>
    <name evidence="1" type="ORF">DOK78_000632</name>
</gene>
<dbReference type="RefSeq" id="WP_207942274.1">
    <property type="nucleotide sequence ID" value="NZ_CP147251.1"/>
</dbReference>
<evidence type="ECO:0000313" key="2">
    <source>
        <dbReference type="Proteomes" id="UP000664701"/>
    </source>
</evidence>
<proteinExistence type="predicted"/>